<organism evidence="1 2">
    <name type="scientific">Tetrapyrgos nigripes</name>
    <dbReference type="NCBI Taxonomy" id="182062"/>
    <lineage>
        <taxon>Eukaryota</taxon>
        <taxon>Fungi</taxon>
        <taxon>Dikarya</taxon>
        <taxon>Basidiomycota</taxon>
        <taxon>Agaricomycotina</taxon>
        <taxon>Agaricomycetes</taxon>
        <taxon>Agaricomycetidae</taxon>
        <taxon>Agaricales</taxon>
        <taxon>Marasmiineae</taxon>
        <taxon>Marasmiaceae</taxon>
        <taxon>Tetrapyrgos</taxon>
    </lineage>
</organism>
<gene>
    <name evidence="1" type="ORF">D9758_008549</name>
</gene>
<protein>
    <submittedName>
        <fullName evidence="1">Uncharacterized protein</fullName>
    </submittedName>
</protein>
<evidence type="ECO:0000313" key="2">
    <source>
        <dbReference type="Proteomes" id="UP000559256"/>
    </source>
</evidence>
<dbReference type="Proteomes" id="UP000559256">
    <property type="component" value="Unassembled WGS sequence"/>
</dbReference>
<comment type="caution">
    <text evidence="1">The sequence shown here is derived from an EMBL/GenBank/DDBJ whole genome shotgun (WGS) entry which is preliminary data.</text>
</comment>
<dbReference type="EMBL" id="JAACJM010000048">
    <property type="protein sequence ID" value="KAF5358814.1"/>
    <property type="molecule type" value="Genomic_DNA"/>
</dbReference>
<keyword evidence="2" id="KW-1185">Reference proteome</keyword>
<proteinExistence type="predicted"/>
<dbReference type="AlphaFoldDB" id="A0A8H5G5L5"/>
<accession>A0A8H5G5L5</accession>
<sequence length="188" mass="20326">MTHFEMASTSSLHPSLPSTSSYNSACLGSYPSPVLYPDSDSDSTDETWLDPVALEAIISTAPASHLRAVMVKLAASNQPFQHAIARELEATSRHHKSESGQSKLTNVVHCANCGQSYRQSAPTTCVFHPGHLEEEVFDFMSMSPTGLRLTFSKTISMWSCCEDDAESRGCVVAPGHATSVHHSSCVHD</sequence>
<evidence type="ECO:0000313" key="1">
    <source>
        <dbReference type="EMBL" id="KAF5358814.1"/>
    </source>
</evidence>
<name>A0A8H5G5L5_9AGAR</name>
<dbReference type="OrthoDB" id="2972176at2759"/>
<reference evidence="1 2" key="1">
    <citation type="journal article" date="2020" name="ISME J.">
        <title>Uncovering the hidden diversity of litter-decomposition mechanisms in mushroom-forming fungi.</title>
        <authorList>
            <person name="Floudas D."/>
            <person name="Bentzer J."/>
            <person name="Ahren D."/>
            <person name="Johansson T."/>
            <person name="Persson P."/>
            <person name="Tunlid A."/>
        </authorList>
    </citation>
    <scope>NUCLEOTIDE SEQUENCE [LARGE SCALE GENOMIC DNA]</scope>
    <source>
        <strain evidence="1 2">CBS 291.85</strain>
    </source>
</reference>